<name>A0A2N5TIB0_9BASI</name>
<keyword evidence="3" id="KW-1185">Reference proteome</keyword>
<evidence type="ECO:0000313" key="3">
    <source>
        <dbReference type="Proteomes" id="UP000235388"/>
    </source>
</evidence>
<sequence>MIALDCLKARNLEYSVTKPNTPPPRVTTVQVEHSNLDCEPAKLKPRLNEHVPDPGPIQFLFGQRRTPRQIGRPSWLQSSGAYAGNGGAGSKKNMLDGLKDLPPESKYKSVDPAKFRSSL</sequence>
<reference evidence="2 3" key="1">
    <citation type="submission" date="2017-11" db="EMBL/GenBank/DDBJ databases">
        <title>De novo assembly and phasing of dikaryotic genomes from two isolates of Puccinia coronata f. sp. avenae, the causal agent of oat crown rust.</title>
        <authorList>
            <person name="Miller M.E."/>
            <person name="Zhang Y."/>
            <person name="Omidvar V."/>
            <person name="Sperschneider J."/>
            <person name="Schwessinger B."/>
            <person name="Raley C."/>
            <person name="Palmer J.M."/>
            <person name="Garnica D."/>
            <person name="Upadhyaya N."/>
            <person name="Rathjen J."/>
            <person name="Taylor J.M."/>
            <person name="Park R.F."/>
            <person name="Dodds P.N."/>
            <person name="Hirsch C.D."/>
            <person name="Kianian S.F."/>
            <person name="Figueroa M."/>
        </authorList>
    </citation>
    <scope>NUCLEOTIDE SEQUENCE [LARGE SCALE GENOMIC DNA]</scope>
    <source>
        <strain evidence="2">12NC29</strain>
    </source>
</reference>
<proteinExistence type="predicted"/>
<feature type="compositionally biased region" description="Basic and acidic residues" evidence="1">
    <location>
        <begin position="93"/>
        <end position="119"/>
    </location>
</feature>
<feature type="region of interest" description="Disordered" evidence="1">
    <location>
        <begin position="68"/>
        <end position="119"/>
    </location>
</feature>
<evidence type="ECO:0000256" key="1">
    <source>
        <dbReference type="SAM" id="MobiDB-lite"/>
    </source>
</evidence>
<organism evidence="2 3">
    <name type="scientific">Puccinia coronata f. sp. avenae</name>
    <dbReference type="NCBI Taxonomy" id="200324"/>
    <lineage>
        <taxon>Eukaryota</taxon>
        <taxon>Fungi</taxon>
        <taxon>Dikarya</taxon>
        <taxon>Basidiomycota</taxon>
        <taxon>Pucciniomycotina</taxon>
        <taxon>Pucciniomycetes</taxon>
        <taxon>Pucciniales</taxon>
        <taxon>Pucciniaceae</taxon>
        <taxon>Puccinia</taxon>
    </lineage>
</organism>
<evidence type="ECO:0000313" key="2">
    <source>
        <dbReference type="EMBL" id="PLW25242.1"/>
    </source>
</evidence>
<comment type="caution">
    <text evidence="2">The sequence shown here is derived from an EMBL/GenBank/DDBJ whole genome shotgun (WGS) entry which is preliminary data.</text>
</comment>
<protein>
    <submittedName>
        <fullName evidence="2">Uncharacterized protein</fullName>
    </submittedName>
</protein>
<dbReference type="AlphaFoldDB" id="A0A2N5TIB0"/>
<dbReference type="Proteomes" id="UP000235388">
    <property type="component" value="Unassembled WGS sequence"/>
</dbReference>
<dbReference type="OrthoDB" id="448448at2759"/>
<dbReference type="EMBL" id="PGCJ01000635">
    <property type="protein sequence ID" value="PLW25242.1"/>
    <property type="molecule type" value="Genomic_DNA"/>
</dbReference>
<accession>A0A2N5TIB0</accession>
<gene>
    <name evidence="2" type="ORF">PCANC_28778</name>
</gene>